<dbReference type="EMBL" id="JACNJH010000213">
    <property type="protein sequence ID" value="MBC8362719.1"/>
    <property type="molecule type" value="Genomic_DNA"/>
</dbReference>
<comment type="caution">
    <text evidence="2">The sequence shown here is derived from an EMBL/GenBank/DDBJ whole genome shotgun (WGS) entry which is preliminary data.</text>
</comment>
<protein>
    <submittedName>
        <fullName evidence="2">Uncharacterized protein</fullName>
    </submittedName>
</protein>
<keyword evidence="1" id="KW-1133">Transmembrane helix</keyword>
<proteinExistence type="predicted"/>
<organism evidence="2 3">
    <name type="scientific">Candidatus Desulfatibia profunda</name>
    <dbReference type="NCBI Taxonomy" id="2841695"/>
    <lineage>
        <taxon>Bacteria</taxon>
        <taxon>Pseudomonadati</taxon>
        <taxon>Thermodesulfobacteriota</taxon>
        <taxon>Desulfobacteria</taxon>
        <taxon>Desulfobacterales</taxon>
        <taxon>Desulfobacterales incertae sedis</taxon>
        <taxon>Candidatus Desulfatibia</taxon>
    </lineage>
</organism>
<dbReference type="Proteomes" id="UP000603434">
    <property type="component" value="Unassembled WGS sequence"/>
</dbReference>
<gene>
    <name evidence="2" type="ORF">H8E23_15145</name>
</gene>
<keyword evidence="1" id="KW-0812">Transmembrane</keyword>
<feature type="transmembrane region" description="Helical" evidence="1">
    <location>
        <begin position="53"/>
        <end position="71"/>
    </location>
</feature>
<keyword evidence="1" id="KW-0472">Membrane</keyword>
<sequence length="81" mass="8022">MNAQTGQAEEQTPSWIGDLWGGLAAMLVALPSSIAFGVLVYTALGPEYAGQGALAGILGAAALGLVAPLIGRTGGLITARN</sequence>
<evidence type="ECO:0000313" key="2">
    <source>
        <dbReference type="EMBL" id="MBC8362719.1"/>
    </source>
</evidence>
<name>A0A8J6NWF5_9BACT</name>
<dbReference type="AlphaFoldDB" id="A0A8J6NWF5"/>
<accession>A0A8J6NWF5</accession>
<evidence type="ECO:0000313" key="3">
    <source>
        <dbReference type="Proteomes" id="UP000603434"/>
    </source>
</evidence>
<evidence type="ECO:0000256" key="1">
    <source>
        <dbReference type="SAM" id="Phobius"/>
    </source>
</evidence>
<reference evidence="2 3" key="1">
    <citation type="submission" date="2020-08" db="EMBL/GenBank/DDBJ databases">
        <title>Bridging the membrane lipid divide: bacteria of the FCB group superphylum have the potential to synthesize archaeal ether lipids.</title>
        <authorList>
            <person name="Villanueva L."/>
            <person name="Von Meijenfeldt F.A.B."/>
            <person name="Westbye A.B."/>
            <person name="Yadav S."/>
            <person name="Hopmans E.C."/>
            <person name="Dutilh B.E."/>
            <person name="Sinninghe Damste J.S."/>
        </authorList>
    </citation>
    <scope>NUCLEOTIDE SEQUENCE [LARGE SCALE GENOMIC DNA]</scope>
    <source>
        <strain evidence="2">NIOZ-UU30</strain>
    </source>
</reference>
<feature type="transmembrane region" description="Helical" evidence="1">
    <location>
        <begin position="20"/>
        <end position="41"/>
    </location>
</feature>